<reference evidence="2" key="2">
    <citation type="journal article" date="2021" name="Syst. Appl. Microbiol.">
        <title>Roseomonas hellenica sp. nov., isolated from roots of wild-growing Alkanna tinctoria.</title>
        <authorList>
            <person name="Rat A."/>
            <person name="Naranjo H.D."/>
            <person name="Lebbe L."/>
            <person name="Cnockaert M."/>
            <person name="Krigas N."/>
            <person name="Grigoriadou K."/>
            <person name="Maloupa E."/>
            <person name="Willems A."/>
        </authorList>
    </citation>
    <scope>NUCLEOTIDE SEQUENCE</scope>
    <source>
        <strain evidence="2">LMG 31231</strain>
    </source>
</reference>
<accession>A0A9X9X2H1</accession>
<evidence type="ECO:0000313" key="3">
    <source>
        <dbReference type="Proteomes" id="UP001138751"/>
    </source>
</evidence>
<reference evidence="2" key="1">
    <citation type="submission" date="2020-01" db="EMBL/GenBank/DDBJ databases">
        <authorList>
            <person name="Rat A."/>
        </authorList>
    </citation>
    <scope>NUCLEOTIDE SEQUENCE</scope>
    <source>
        <strain evidence="2">LMG 31231</strain>
    </source>
</reference>
<sequence length="52" mass="5485">MAAPSARIDPVLIDPNAPRAGVGSTPYGPPSRDERLLRQPGAGARLRVPFGY</sequence>
<evidence type="ECO:0000313" key="2">
    <source>
        <dbReference type="EMBL" id="MBR0673600.1"/>
    </source>
</evidence>
<organism evidence="2 3">
    <name type="scientific">Neoroseomonas soli</name>
    <dbReference type="NCBI Taxonomy" id="1081025"/>
    <lineage>
        <taxon>Bacteria</taxon>
        <taxon>Pseudomonadati</taxon>
        <taxon>Pseudomonadota</taxon>
        <taxon>Alphaproteobacteria</taxon>
        <taxon>Acetobacterales</taxon>
        <taxon>Acetobacteraceae</taxon>
        <taxon>Neoroseomonas</taxon>
    </lineage>
</organism>
<proteinExistence type="predicted"/>
<feature type="region of interest" description="Disordered" evidence="1">
    <location>
        <begin position="1"/>
        <end position="36"/>
    </location>
</feature>
<protein>
    <submittedName>
        <fullName evidence="2">Uncharacterized protein</fullName>
    </submittedName>
</protein>
<dbReference type="Proteomes" id="UP001138751">
    <property type="component" value="Unassembled WGS sequence"/>
</dbReference>
<evidence type="ECO:0000256" key="1">
    <source>
        <dbReference type="SAM" id="MobiDB-lite"/>
    </source>
</evidence>
<dbReference type="AlphaFoldDB" id="A0A9X9X2H1"/>
<comment type="caution">
    <text evidence="2">The sequence shown here is derived from an EMBL/GenBank/DDBJ whole genome shotgun (WGS) entry which is preliminary data.</text>
</comment>
<dbReference type="EMBL" id="JAAEDM010000079">
    <property type="protein sequence ID" value="MBR0673600.1"/>
    <property type="molecule type" value="Genomic_DNA"/>
</dbReference>
<keyword evidence="3" id="KW-1185">Reference proteome</keyword>
<gene>
    <name evidence="2" type="ORF">GXW76_20680</name>
</gene>
<name>A0A9X9X2H1_9PROT</name>